<accession>A0A2A8CZD3</accession>
<dbReference type="AlphaFoldDB" id="A0A2A8CZD3"/>
<evidence type="ECO:0000256" key="1">
    <source>
        <dbReference type="SAM" id="SignalP"/>
    </source>
</evidence>
<dbReference type="OrthoDB" id="5526466at2"/>
<dbReference type="PROSITE" id="PS51257">
    <property type="entry name" value="PROKAR_LIPOPROTEIN"/>
    <property type="match status" value="1"/>
</dbReference>
<dbReference type="PANTHER" id="PTHR37953:SF1">
    <property type="entry name" value="UPF0127 PROTEIN MJ1496"/>
    <property type="match status" value="1"/>
</dbReference>
<feature type="chain" id="PRO_5012427851" description="DUF192 domain-containing protein" evidence="1">
    <location>
        <begin position="25"/>
        <end position="173"/>
    </location>
</feature>
<dbReference type="InterPro" id="IPR038695">
    <property type="entry name" value="Saro_0823-like_sf"/>
</dbReference>
<dbReference type="Proteomes" id="UP000220102">
    <property type="component" value="Unassembled WGS sequence"/>
</dbReference>
<dbReference type="InterPro" id="IPR003795">
    <property type="entry name" value="DUF192"/>
</dbReference>
<sequence>MTPRTRYLLPLLLLTGSLFFVSCSDDTSDSTSPSASEPSFRKDGTLTFVQSDGTPVRTIDVEIAETDAARARGLMHRRSLGYDRGMLFIMEETSRTGFWMKNTPLPLDIMFLDPDSSIINIVENTTPFSTKNIKPEAPKRYVVEVRAGFSNRFNIEPGMTVQWTRTSDPSPAS</sequence>
<feature type="signal peptide" evidence="1">
    <location>
        <begin position="1"/>
        <end position="24"/>
    </location>
</feature>
<name>A0A2A8CZD3_9BACT</name>
<proteinExistence type="predicted"/>
<comment type="caution">
    <text evidence="2">The sequence shown here is derived from an EMBL/GenBank/DDBJ whole genome shotgun (WGS) entry which is preliminary data.</text>
</comment>
<protein>
    <recommendedName>
        <fullName evidence="4">DUF192 domain-containing protein</fullName>
    </recommendedName>
</protein>
<keyword evidence="3" id="KW-1185">Reference proteome</keyword>
<dbReference type="EMBL" id="PDEQ01000003">
    <property type="protein sequence ID" value="PEN13963.1"/>
    <property type="molecule type" value="Genomic_DNA"/>
</dbReference>
<reference evidence="2 3" key="1">
    <citation type="submission" date="2017-10" db="EMBL/GenBank/DDBJ databases">
        <title>Draft genome of Longibacter Salinarum.</title>
        <authorList>
            <person name="Goh K.M."/>
            <person name="Shamsir M.S."/>
            <person name="Lim S.W."/>
        </authorList>
    </citation>
    <scope>NUCLEOTIDE SEQUENCE [LARGE SCALE GENOMIC DNA]</scope>
    <source>
        <strain evidence="2 3">KCTC 52045</strain>
    </source>
</reference>
<keyword evidence="1" id="KW-0732">Signal</keyword>
<evidence type="ECO:0000313" key="3">
    <source>
        <dbReference type="Proteomes" id="UP000220102"/>
    </source>
</evidence>
<evidence type="ECO:0000313" key="2">
    <source>
        <dbReference type="EMBL" id="PEN13963.1"/>
    </source>
</evidence>
<organism evidence="2 3">
    <name type="scientific">Longibacter salinarum</name>
    <dbReference type="NCBI Taxonomy" id="1850348"/>
    <lineage>
        <taxon>Bacteria</taxon>
        <taxon>Pseudomonadati</taxon>
        <taxon>Rhodothermota</taxon>
        <taxon>Rhodothermia</taxon>
        <taxon>Rhodothermales</taxon>
        <taxon>Salisaetaceae</taxon>
        <taxon>Longibacter</taxon>
    </lineage>
</organism>
<evidence type="ECO:0008006" key="4">
    <source>
        <dbReference type="Google" id="ProtNLM"/>
    </source>
</evidence>
<dbReference type="Pfam" id="PF02643">
    <property type="entry name" value="DUF192"/>
    <property type="match status" value="1"/>
</dbReference>
<dbReference type="PANTHER" id="PTHR37953">
    <property type="entry name" value="UPF0127 PROTEIN MJ1496"/>
    <property type="match status" value="1"/>
</dbReference>
<dbReference type="Gene3D" id="2.60.120.1140">
    <property type="entry name" value="Protein of unknown function DUF192"/>
    <property type="match status" value="1"/>
</dbReference>
<gene>
    <name evidence="2" type="ORF">CRI94_07880</name>
</gene>